<sequence>MLIRSLLHRAIHAGTILLRNHQKCSTVWRETRHCSALVYREHSDNIDTVRMEQLLLPPVGDRSVRVHMLAAPVNPADMNMIQGSYPILCPLPAVGGNEGVGEVIEVGSDVTSLRLGDWAVPIDAGFGTWRTGAVCEEDEIISVPKDVSLLGAATIFVNPCTAYRMLHDFQTLTPGCTVIQNASNSAVGQAVIQIAAALGLKTINIIRDRPNRAELIDELQSLGADYVVTEEEVMSTGLHRTFFLGGTMVTYGGMSKRPLQIPAKSFIFHNVTLTGFWLTQWKRKHREDKAQLKAMLNAVCDLMRGGQLSAPHCIQTPFHQYTHALQATVQSHCRKHVLIM</sequence>
<dbReference type="Gene3D" id="3.90.180.10">
    <property type="entry name" value="Medium-chain alcohol dehydrogenases, catalytic domain"/>
    <property type="match status" value="2"/>
</dbReference>
<protein>
    <recommendedName>
        <fullName evidence="12">Enoyl-[acyl-carrier-protein] reductase, mitochondrial</fullName>
        <ecNumber evidence="11">1.3.1.104</ecNumber>
    </recommendedName>
    <alternativeName>
        <fullName evidence="13">2-enoyl thioester reductase</fullName>
    </alternativeName>
</protein>
<keyword evidence="10" id="KW-0275">Fatty acid biosynthesis</keyword>
<evidence type="ECO:0000256" key="11">
    <source>
        <dbReference type="ARBA" id="ARBA00038963"/>
    </source>
</evidence>
<keyword evidence="3" id="KW-0444">Lipid biosynthesis</keyword>
<dbReference type="InterPro" id="IPR051034">
    <property type="entry name" value="Mito_Enoyl-ACP_Reductase"/>
</dbReference>
<keyword evidence="6" id="KW-0809">Transit peptide</keyword>
<evidence type="ECO:0000256" key="2">
    <source>
        <dbReference type="ARBA" id="ARBA00010371"/>
    </source>
</evidence>
<gene>
    <name evidence="15" type="primary">LOC107653147</name>
</gene>
<name>A0A671KA62_9TELE</name>
<evidence type="ECO:0000256" key="12">
    <source>
        <dbReference type="ARBA" id="ARBA00041058"/>
    </source>
</evidence>
<dbReference type="FunFam" id="3.90.180.10:FF:000010">
    <property type="entry name" value="Enoyl-[acyl-carrier-protein] reductase, mitochondrial"/>
    <property type="match status" value="1"/>
</dbReference>
<evidence type="ECO:0000256" key="1">
    <source>
        <dbReference type="ARBA" id="ARBA00004173"/>
    </source>
</evidence>
<dbReference type="PANTHER" id="PTHR43981:SF4">
    <property type="entry name" value="ENOYL-[ACYL-CARRIER-PROTEIN] REDUCTASE, MITOCHONDRIAL-LIKE"/>
    <property type="match status" value="1"/>
</dbReference>
<dbReference type="Pfam" id="PF08240">
    <property type="entry name" value="ADH_N"/>
    <property type="match status" value="1"/>
</dbReference>
<evidence type="ECO:0000256" key="4">
    <source>
        <dbReference type="ARBA" id="ARBA00022832"/>
    </source>
</evidence>
<evidence type="ECO:0000256" key="7">
    <source>
        <dbReference type="ARBA" id="ARBA00023002"/>
    </source>
</evidence>
<reference evidence="15" key="2">
    <citation type="submission" date="2025-09" db="UniProtKB">
        <authorList>
            <consortium name="Ensembl"/>
        </authorList>
    </citation>
    <scope>IDENTIFICATION</scope>
</reference>
<comment type="similarity">
    <text evidence="2">Belongs to the zinc-containing alcohol dehydrogenase family. Quinone oxidoreductase subfamily.</text>
</comment>
<keyword evidence="16" id="KW-1185">Reference proteome</keyword>
<dbReference type="SUPFAM" id="SSF51735">
    <property type="entry name" value="NAD(P)-binding Rossmann-fold domains"/>
    <property type="match status" value="1"/>
</dbReference>
<dbReference type="InterPro" id="IPR011032">
    <property type="entry name" value="GroES-like_sf"/>
</dbReference>
<evidence type="ECO:0000256" key="13">
    <source>
        <dbReference type="ARBA" id="ARBA00042123"/>
    </source>
</evidence>
<dbReference type="SUPFAM" id="SSF50129">
    <property type="entry name" value="GroES-like"/>
    <property type="match status" value="1"/>
</dbReference>
<dbReference type="GO" id="GO:0005739">
    <property type="term" value="C:mitochondrion"/>
    <property type="evidence" value="ECO:0007669"/>
    <property type="project" value="UniProtKB-SubCell"/>
</dbReference>
<evidence type="ECO:0000256" key="10">
    <source>
        <dbReference type="ARBA" id="ARBA00023160"/>
    </source>
</evidence>
<dbReference type="GO" id="GO:0141148">
    <property type="term" value="F:enoyl-[acyl-carrier-protein] reductase (NADPH) activity"/>
    <property type="evidence" value="ECO:0007669"/>
    <property type="project" value="UniProtKB-EC"/>
</dbReference>
<reference evidence="15" key="1">
    <citation type="submission" date="2025-08" db="UniProtKB">
        <authorList>
            <consortium name="Ensembl"/>
        </authorList>
    </citation>
    <scope>IDENTIFICATION</scope>
</reference>
<evidence type="ECO:0000256" key="5">
    <source>
        <dbReference type="ARBA" id="ARBA00022857"/>
    </source>
</evidence>
<keyword evidence="9" id="KW-0496">Mitochondrion</keyword>
<evidence type="ECO:0000256" key="6">
    <source>
        <dbReference type="ARBA" id="ARBA00022946"/>
    </source>
</evidence>
<evidence type="ECO:0000256" key="3">
    <source>
        <dbReference type="ARBA" id="ARBA00022516"/>
    </source>
</evidence>
<evidence type="ECO:0000313" key="15">
    <source>
        <dbReference type="Ensembl" id="ENSSANP00000002800.1"/>
    </source>
</evidence>
<evidence type="ECO:0000256" key="8">
    <source>
        <dbReference type="ARBA" id="ARBA00023098"/>
    </source>
</evidence>
<evidence type="ECO:0000256" key="9">
    <source>
        <dbReference type="ARBA" id="ARBA00023128"/>
    </source>
</evidence>
<dbReference type="GO" id="GO:0006633">
    <property type="term" value="P:fatty acid biosynthetic process"/>
    <property type="evidence" value="ECO:0007669"/>
    <property type="project" value="UniProtKB-KW"/>
</dbReference>
<evidence type="ECO:0000259" key="14">
    <source>
        <dbReference type="SMART" id="SM00829"/>
    </source>
</evidence>
<dbReference type="InterPro" id="IPR036291">
    <property type="entry name" value="NAD(P)-bd_dom_sf"/>
</dbReference>
<keyword evidence="8" id="KW-0443">Lipid metabolism</keyword>
<keyword evidence="7" id="KW-0560">Oxidoreductase</keyword>
<feature type="domain" description="Enoyl reductase (ER)" evidence="14">
    <location>
        <begin position="44"/>
        <end position="338"/>
    </location>
</feature>
<keyword evidence="5" id="KW-0521">NADP</keyword>
<dbReference type="SMART" id="SM00829">
    <property type="entry name" value="PKS_ER"/>
    <property type="match status" value="1"/>
</dbReference>
<dbReference type="EC" id="1.3.1.104" evidence="11"/>
<dbReference type="Gene3D" id="3.40.50.720">
    <property type="entry name" value="NAD(P)-binding Rossmann-like Domain"/>
    <property type="match status" value="2"/>
</dbReference>
<dbReference type="AlphaFoldDB" id="A0A671KA62"/>
<dbReference type="CDD" id="cd08290">
    <property type="entry name" value="ETR"/>
    <property type="match status" value="1"/>
</dbReference>
<dbReference type="Proteomes" id="UP000472260">
    <property type="component" value="Unassembled WGS sequence"/>
</dbReference>
<dbReference type="PANTHER" id="PTHR43981">
    <property type="entry name" value="ENOYL-[ACYL-CARRIER-PROTEIN] REDUCTASE, MITOCHONDRIAL"/>
    <property type="match status" value="1"/>
</dbReference>
<comment type="subcellular location">
    <subcellularLocation>
        <location evidence="1">Mitochondrion</location>
    </subcellularLocation>
</comment>
<organism evidence="15 16">
    <name type="scientific">Sinocyclocheilus anshuiensis</name>
    <dbReference type="NCBI Taxonomy" id="1608454"/>
    <lineage>
        <taxon>Eukaryota</taxon>
        <taxon>Metazoa</taxon>
        <taxon>Chordata</taxon>
        <taxon>Craniata</taxon>
        <taxon>Vertebrata</taxon>
        <taxon>Euteleostomi</taxon>
        <taxon>Actinopterygii</taxon>
        <taxon>Neopterygii</taxon>
        <taxon>Teleostei</taxon>
        <taxon>Ostariophysi</taxon>
        <taxon>Cypriniformes</taxon>
        <taxon>Cyprinidae</taxon>
        <taxon>Cyprininae</taxon>
        <taxon>Sinocyclocheilus</taxon>
    </lineage>
</organism>
<accession>A0A671KA62</accession>
<dbReference type="InterPro" id="IPR013154">
    <property type="entry name" value="ADH-like_N"/>
</dbReference>
<dbReference type="InterPro" id="IPR020843">
    <property type="entry name" value="ER"/>
</dbReference>
<evidence type="ECO:0000313" key="16">
    <source>
        <dbReference type="Proteomes" id="UP000472260"/>
    </source>
</evidence>
<dbReference type="Ensembl" id="ENSSANT00000003010.1">
    <property type="protein sequence ID" value="ENSSANP00000002800.1"/>
    <property type="gene ID" value="ENSSANG00000001546.1"/>
</dbReference>
<keyword evidence="4" id="KW-0276">Fatty acid metabolism</keyword>
<proteinExistence type="inferred from homology"/>